<organism evidence="1 2">
    <name type="scientific">Marchantia polymorpha</name>
    <name type="common">Common liverwort</name>
    <name type="synonym">Marchantia aquatica</name>
    <dbReference type="NCBI Taxonomy" id="3197"/>
    <lineage>
        <taxon>Eukaryota</taxon>
        <taxon>Viridiplantae</taxon>
        <taxon>Streptophyta</taxon>
        <taxon>Embryophyta</taxon>
        <taxon>Marchantiophyta</taxon>
        <taxon>Marchantiopsida</taxon>
        <taxon>Marchantiidae</taxon>
        <taxon>Marchantiales</taxon>
        <taxon>Marchantiaceae</taxon>
        <taxon>Marchantia</taxon>
    </lineage>
</organism>
<sequence>MVPIECTMNGPKQFRHKKELNLTALGLGTLEAEKDGKVISASKEVTYHRRVLRPLIEIRYTPARTIYMAIALQESRRSHPCVSAFSVQGDPKSPD</sequence>
<dbReference type="AlphaFoldDB" id="A0A2R6X544"/>
<keyword evidence="2" id="KW-1185">Reference proteome</keyword>
<evidence type="ECO:0000313" key="1">
    <source>
        <dbReference type="EMBL" id="PTQ41216.1"/>
    </source>
</evidence>
<dbReference type="Gramene" id="Mp6g02390.1">
    <property type="protein sequence ID" value="Mp6g02390.1.cds1"/>
    <property type="gene ID" value="Mp6g02390"/>
</dbReference>
<dbReference type="EMBL" id="KZ772707">
    <property type="protein sequence ID" value="PTQ41216.1"/>
    <property type="molecule type" value="Genomic_DNA"/>
</dbReference>
<protein>
    <submittedName>
        <fullName evidence="1">Uncharacterized protein</fullName>
    </submittedName>
</protein>
<accession>A0A2R6X544</accession>
<gene>
    <name evidence="1" type="ORF">MARPO_0035s0024</name>
</gene>
<dbReference type="Proteomes" id="UP000244005">
    <property type="component" value="Unassembled WGS sequence"/>
</dbReference>
<reference evidence="2" key="1">
    <citation type="journal article" date="2017" name="Cell">
        <title>Insights into land plant evolution garnered from the Marchantia polymorpha genome.</title>
        <authorList>
            <person name="Bowman J.L."/>
            <person name="Kohchi T."/>
            <person name="Yamato K.T."/>
            <person name="Jenkins J."/>
            <person name="Shu S."/>
            <person name="Ishizaki K."/>
            <person name="Yamaoka S."/>
            <person name="Nishihama R."/>
            <person name="Nakamura Y."/>
            <person name="Berger F."/>
            <person name="Adam C."/>
            <person name="Aki S.S."/>
            <person name="Althoff F."/>
            <person name="Araki T."/>
            <person name="Arteaga-Vazquez M.A."/>
            <person name="Balasubrmanian S."/>
            <person name="Barry K."/>
            <person name="Bauer D."/>
            <person name="Boehm C.R."/>
            <person name="Briginshaw L."/>
            <person name="Caballero-Perez J."/>
            <person name="Catarino B."/>
            <person name="Chen F."/>
            <person name="Chiyoda S."/>
            <person name="Chovatia M."/>
            <person name="Davies K.M."/>
            <person name="Delmans M."/>
            <person name="Demura T."/>
            <person name="Dierschke T."/>
            <person name="Dolan L."/>
            <person name="Dorantes-Acosta A.E."/>
            <person name="Eklund D.M."/>
            <person name="Florent S.N."/>
            <person name="Flores-Sandoval E."/>
            <person name="Fujiyama A."/>
            <person name="Fukuzawa H."/>
            <person name="Galik B."/>
            <person name="Grimanelli D."/>
            <person name="Grimwood J."/>
            <person name="Grossniklaus U."/>
            <person name="Hamada T."/>
            <person name="Haseloff J."/>
            <person name="Hetherington A.J."/>
            <person name="Higo A."/>
            <person name="Hirakawa Y."/>
            <person name="Hundley H.N."/>
            <person name="Ikeda Y."/>
            <person name="Inoue K."/>
            <person name="Inoue S.I."/>
            <person name="Ishida S."/>
            <person name="Jia Q."/>
            <person name="Kakita M."/>
            <person name="Kanazawa T."/>
            <person name="Kawai Y."/>
            <person name="Kawashima T."/>
            <person name="Kennedy M."/>
            <person name="Kinose K."/>
            <person name="Kinoshita T."/>
            <person name="Kohara Y."/>
            <person name="Koide E."/>
            <person name="Komatsu K."/>
            <person name="Kopischke S."/>
            <person name="Kubo M."/>
            <person name="Kyozuka J."/>
            <person name="Lagercrantz U."/>
            <person name="Lin S.S."/>
            <person name="Lindquist E."/>
            <person name="Lipzen A.M."/>
            <person name="Lu C.W."/>
            <person name="De Luna E."/>
            <person name="Martienssen R.A."/>
            <person name="Minamino N."/>
            <person name="Mizutani M."/>
            <person name="Mizutani M."/>
            <person name="Mochizuki N."/>
            <person name="Monte I."/>
            <person name="Mosher R."/>
            <person name="Nagasaki H."/>
            <person name="Nakagami H."/>
            <person name="Naramoto S."/>
            <person name="Nishitani K."/>
            <person name="Ohtani M."/>
            <person name="Okamoto T."/>
            <person name="Okumura M."/>
            <person name="Phillips J."/>
            <person name="Pollak B."/>
            <person name="Reinders A."/>
            <person name="Rovekamp M."/>
            <person name="Sano R."/>
            <person name="Sawa S."/>
            <person name="Schmid M.W."/>
            <person name="Shirakawa M."/>
            <person name="Solano R."/>
            <person name="Spunde A."/>
            <person name="Suetsugu N."/>
            <person name="Sugano S."/>
            <person name="Sugiyama A."/>
            <person name="Sun R."/>
            <person name="Suzuki Y."/>
            <person name="Takenaka M."/>
            <person name="Takezawa D."/>
            <person name="Tomogane H."/>
            <person name="Tsuzuki M."/>
            <person name="Ueda T."/>
            <person name="Umeda M."/>
            <person name="Ward J.M."/>
            <person name="Watanabe Y."/>
            <person name="Yazaki K."/>
            <person name="Yokoyama R."/>
            <person name="Yoshitake Y."/>
            <person name="Yotsui I."/>
            <person name="Zachgo S."/>
            <person name="Schmutz J."/>
        </authorList>
    </citation>
    <scope>NUCLEOTIDE SEQUENCE [LARGE SCALE GENOMIC DNA]</scope>
    <source>
        <strain evidence="2">Tak-1</strain>
    </source>
</reference>
<name>A0A2R6X544_MARPO</name>
<evidence type="ECO:0000313" key="2">
    <source>
        <dbReference type="Proteomes" id="UP000244005"/>
    </source>
</evidence>
<proteinExistence type="predicted"/>